<dbReference type="PROSITE" id="PS51352">
    <property type="entry name" value="THIOREDOXIN_2"/>
    <property type="match status" value="1"/>
</dbReference>
<proteinExistence type="predicted"/>
<dbReference type="RefSeq" id="WP_118304527.1">
    <property type="nucleotide sequence ID" value="NZ_BMPA01000001.1"/>
</dbReference>
<dbReference type="EMBL" id="JAATLI010000001">
    <property type="protein sequence ID" value="NJC16716.1"/>
    <property type="molecule type" value="Genomic_DNA"/>
</dbReference>
<name>A0A7X5Y9K7_9BACT</name>
<evidence type="ECO:0000256" key="2">
    <source>
        <dbReference type="SAM" id="SignalP"/>
    </source>
</evidence>
<dbReference type="InterPro" id="IPR034122">
    <property type="entry name" value="Retropepsin-like_bacterial"/>
</dbReference>
<evidence type="ECO:0000313" key="7">
    <source>
        <dbReference type="Proteomes" id="UP001302374"/>
    </source>
</evidence>
<dbReference type="Gene3D" id="3.40.30.10">
    <property type="entry name" value="Glutaredoxin"/>
    <property type="match status" value="1"/>
</dbReference>
<dbReference type="InterPro" id="IPR036249">
    <property type="entry name" value="Thioredoxin-like_sf"/>
</dbReference>
<keyword evidence="4" id="KW-0413">Isomerase</keyword>
<keyword evidence="2" id="KW-0732">Signal</keyword>
<dbReference type="CDD" id="cd05483">
    <property type="entry name" value="retropepsin_like_bacteria"/>
    <property type="match status" value="1"/>
</dbReference>
<dbReference type="EMBL" id="CP043839">
    <property type="protein sequence ID" value="WOF12812.1"/>
    <property type="molecule type" value="Genomic_DNA"/>
</dbReference>
<dbReference type="GeneID" id="86891886"/>
<keyword evidence="7" id="KW-1185">Reference proteome</keyword>
<protein>
    <submittedName>
        <fullName evidence="4">Thiol-disulfide isomerase/thioredoxin</fullName>
    </submittedName>
    <submittedName>
        <fullName evidence="5">Thioredoxin fold domain-containing protein</fullName>
    </submittedName>
</protein>
<feature type="chain" id="PRO_5030608467" evidence="2">
    <location>
        <begin position="21"/>
        <end position="792"/>
    </location>
</feature>
<evidence type="ECO:0000259" key="3">
    <source>
        <dbReference type="PROSITE" id="PS51352"/>
    </source>
</evidence>
<dbReference type="PROSITE" id="PS00194">
    <property type="entry name" value="THIOREDOXIN_1"/>
    <property type="match status" value="1"/>
</dbReference>
<dbReference type="InterPro" id="IPR017937">
    <property type="entry name" value="Thioredoxin_CS"/>
</dbReference>
<accession>A0A7X5Y9K7</accession>
<evidence type="ECO:0000313" key="6">
    <source>
        <dbReference type="Proteomes" id="UP000576368"/>
    </source>
</evidence>
<dbReference type="GO" id="GO:0015035">
    <property type="term" value="F:protein-disulfide reductase activity"/>
    <property type="evidence" value="ECO:0007669"/>
    <property type="project" value="TreeGrafter"/>
</dbReference>
<keyword evidence="1" id="KW-0676">Redox-active center</keyword>
<dbReference type="InterPro" id="IPR013766">
    <property type="entry name" value="Thioredoxin_domain"/>
</dbReference>
<organism evidence="4 6">
    <name type="scientific">Butyricimonas paravirosa</name>
    <dbReference type="NCBI Taxonomy" id="1472417"/>
    <lineage>
        <taxon>Bacteria</taxon>
        <taxon>Pseudomonadati</taxon>
        <taxon>Bacteroidota</taxon>
        <taxon>Bacteroidia</taxon>
        <taxon>Bacteroidales</taxon>
        <taxon>Odoribacteraceae</taxon>
        <taxon>Butyricimonas</taxon>
    </lineage>
</organism>
<dbReference type="Pfam" id="PF13975">
    <property type="entry name" value="gag-asp_proteas"/>
    <property type="match status" value="1"/>
</dbReference>
<feature type="domain" description="Thioredoxin" evidence="3">
    <location>
        <begin position="12"/>
        <end position="171"/>
    </location>
</feature>
<evidence type="ECO:0000313" key="5">
    <source>
        <dbReference type="EMBL" id="WOF12812.1"/>
    </source>
</evidence>
<dbReference type="Proteomes" id="UP000576368">
    <property type="component" value="Unassembled WGS sequence"/>
</dbReference>
<dbReference type="SUPFAM" id="SSF50630">
    <property type="entry name" value="Acid proteases"/>
    <property type="match status" value="1"/>
</dbReference>
<evidence type="ECO:0000313" key="4">
    <source>
        <dbReference type="EMBL" id="NJC16716.1"/>
    </source>
</evidence>
<gene>
    <name evidence="5" type="ORF">F1644_11300</name>
    <name evidence="4" type="ORF">GGR15_000318</name>
</gene>
<sequence length="792" mass="87520">MRRSVVLIVLFWAMGLNALAQTQGIMFEPTRSWKKIVEKARSENKLIFVDCYADWCGPCKQLASQVFTQKEVGDVFNSHFVNVQFNVEKDADGKVNVAKWGVASLPTLVFIDPKTEQVIGKLVGAGDAAWLVNGAKAVLDPAKRLDVLATRYNAGEREPAFLLEFIKALGSAGMNAEVQQVVKEWLDGLSLDQLATPRMWPIIMQFENDPLSKTLLMVRDHIDRFYSIPLENQRAMVDATLMGAMVQTAMEFSTNPNLGIYEQDRFNAFVDYLDQAKEGPGKTMAAVWLNTSQLARQGDWKQMLEAMREVERENVFPPQLYGPYFSFFMQALTQVKEQKAAVEAGLKWLDELIMAASGEDVVSYQTRAMMYAGKAALWQALGKSAEMKKAQKEMEKYVNLLKANAGNHVNEQMSGVVPGGVSQGLGDSQASREITLNYEFRQGVPVVKVEINGHTYYFLFDTCAGITCVSDKLVNTEKLAYQQTGNTMQGMGDQVVMAEIPVLSLGGLVLKGRQAAVMSEHNPVFKHLGVDGTIGANVINEFVVTIDARNKTITLSDRVDPSISRWETLKLWNNVPLLSVKVQGKGEVHDVPALFDTGNGTGAIGLPSVEGFEQWTQAGIIGDVEEGNGFIGTMVGGMVKTDKLYRGRMTGLHLGDAVFKKMPIITGGIGYLLLCFKTTDLGVFTLDYPNGRYHFEPYVDASVWEGDSRPVMTGSDNGVLKIAAVWGKEASKRLAPRWTVIALDGKPLESMALDSPNIDEMIRERGVKTVTVRDTEGKEYEVKAEVFLPSMR</sequence>
<evidence type="ECO:0000256" key="1">
    <source>
        <dbReference type="ARBA" id="ARBA00023284"/>
    </source>
</evidence>
<dbReference type="SUPFAM" id="SSF52833">
    <property type="entry name" value="Thioredoxin-like"/>
    <property type="match status" value="1"/>
</dbReference>
<dbReference type="PANTHER" id="PTHR32234">
    <property type="entry name" value="THIOL:DISULFIDE INTERCHANGE PROTEIN DSBD"/>
    <property type="match status" value="1"/>
</dbReference>
<dbReference type="PANTHER" id="PTHR32234:SF0">
    <property type="entry name" value="THIOL:DISULFIDE INTERCHANGE PROTEIN DSBD"/>
    <property type="match status" value="1"/>
</dbReference>
<dbReference type="GO" id="GO:0016853">
    <property type="term" value="F:isomerase activity"/>
    <property type="evidence" value="ECO:0007669"/>
    <property type="project" value="UniProtKB-KW"/>
</dbReference>
<dbReference type="Pfam" id="PF00085">
    <property type="entry name" value="Thioredoxin"/>
    <property type="match status" value="1"/>
</dbReference>
<feature type="signal peptide" evidence="2">
    <location>
        <begin position="1"/>
        <end position="20"/>
    </location>
</feature>
<dbReference type="GO" id="GO:0045454">
    <property type="term" value="P:cell redox homeostasis"/>
    <property type="evidence" value="ECO:0007669"/>
    <property type="project" value="TreeGrafter"/>
</dbReference>
<reference evidence="4 6" key="2">
    <citation type="submission" date="2020-03" db="EMBL/GenBank/DDBJ databases">
        <title>Genomic Encyclopedia of Type Strains, Phase IV (KMG-IV): sequencing the most valuable type-strain genomes for metagenomic binning, comparative biology and taxonomic classification.</title>
        <authorList>
            <person name="Goeker M."/>
        </authorList>
    </citation>
    <scope>NUCLEOTIDE SEQUENCE [LARGE SCALE GENOMIC DNA]</scope>
    <source>
        <strain evidence="4 6">DSM 105722</strain>
    </source>
</reference>
<reference evidence="5 7" key="1">
    <citation type="submission" date="2019-09" db="EMBL/GenBank/DDBJ databases">
        <title>Butyricimonas paravirosa DSM 105722 (=214-4 = JCM 18677 = CCUG 65563).</title>
        <authorList>
            <person name="Le Roy T."/>
            <person name="Cani P.D."/>
        </authorList>
    </citation>
    <scope>NUCLEOTIDE SEQUENCE [LARGE SCALE GENOMIC DNA]</scope>
    <source>
        <strain evidence="5 7">DSM 105722</strain>
    </source>
</reference>
<dbReference type="Proteomes" id="UP001302374">
    <property type="component" value="Chromosome"/>
</dbReference>
<dbReference type="AlphaFoldDB" id="A0A7X5Y9K7"/>
<dbReference type="InterPro" id="IPR021109">
    <property type="entry name" value="Peptidase_aspartic_dom_sf"/>
</dbReference>
<dbReference type="Gene3D" id="2.40.70.10">
    <property type="entry name" value="Acid Proteases"/>
    <property type="match status" value="1"/>
</dbReference>